<name>A0A6C0I744_9ZZZZ</name>
<dbReference type="PROSITE" id="PS51186">
    <property type="entry name" value="GNAT"/>
    <property type="match status" value="1"/>
</dbReference>
<evidence type="ECO:0000259" key="1">
    <source>
        <dbReference type="PROSITE" id="PS51186"/>
    </source>
</evidence>
<dbReference type="InterPro" id="IPR016181">
    <property type="entry name" value="Acyl_CoA_acyltransferase"/>
</dbReference>
<evidence type="ECO:0000313" key="2">
    <source>
        <dbReference type="EMBL" id="QHT88217.1"/>
    </source>
</evidence>
<dbReference type="Gene3D" id="3.40.630.30">
    <property type="match status" value="1"/>
</dbReference>
<dbReference type="GO" id="GO:0016747">
    <property type="term" value="F:acyltransferase activity, transferring groups other than amino-acyl groups"/>
    <property type="evidence" value="ECO:0007669"/>
    <property type="project" value="InterPro"/>
</dbReference>
<protein>
    <recommendedName>
        <fullName evidence="1">N-acetyltransferase domain-containing protein</fullName>
    </recommendedName>
</protein>
<feature type="domain" description="N-acetyltransferase" evidence="1">
    <location>
        <begin position="7"/>
        <end position="139"/>
    </location>
</feature>
<organism evidence="2">
    <name type="scientific">viral metagenome</name>
    <dbReference type="NCBI Taxonomy" id="1070528"/>
    <lineage>
        <taxon>unclassified sequences</taxon>
        <taxon>metagenomes</taxon>
        <taxon>organismal metagenomes</taxon>
    </lineage>
</organism>
<proteinExistence type="predicted"/>
<accession>A0A6C0I744</accession>
<dbReference type="Pfam" id="PF00583">
    <property type="entry name" value="Acetyltransf_1"/>
    <property type="match status" value="1"/>
</dbReference>
<sequence length="139" mass="16583">MKHYFLTNYHNVHDDKLFELYKKNYKNDKDFTPEYRYNTILNYSDIWFHLINETDEIIACCSVSVNKDCYQIDDVFVEEQFRGNNYAILLLMNVLFAFNNSKQKILLFTSEDNIPAIKTYEKLFGSPKKNGNNLVFSFN</sequence>
<dbReference type="AlphaFoldDB" id="A0A6C0I744"/>
<dbReference type="EMBL" id="MN740111">
    <property type="protein sequence ID" value="QHT88217.1"/>
    <property type="molecule type" value="Genomic_DNA"/>
</dbReference>
<dbReference type="SUPFAM" id="SSF55729">
    <property type="entry name" value="Acyl-CoA N-acyltransferases (Nat)"/>
    <property type="match status" value="1"/>
</dbReference>
<reference evidence="2" key="1">
    <citation type="journal article" date="2020" name="Nature">
        <title>Giant virus diversity and host interactions through global metagenomics.</title>
        <authorList>
            <person name="Schulz F."/>
            <person name="Roux S."/>
            <person name="Paez-Espino D."/>
            <person name="Jungbluth S."/>
            <person name="Walsh D.A."/>
            <person name="Denef V.J."/>
            <person name="McMahon K.D."/>
            <person name="Konstantinidis K.T."/>
            <person name="Eloe-Fadrosh E.A."/>
            <person name="Kyrpides N.C."/>
            <person name="Woyke T."/>
        </authorList>
    </citation>
    <scope>NUCLEOTIDE SEQUENCE</scope>
    <source>
        <strain evidence="2">GVMAG-M-3300023184-24</strain>
    </source>
</reference>
<dbReference type="InterPro" id="IPR000182">
    <property type="entry name" value="GNAT_dom"/>
</dbReference>